<comment type="caution">
    <text evidence="1">The sequence shown here is derived from an EMBL/GenBank/DDBJ whole genome shotgun (WGS) entry which is preliminary data.</text>
</comment>
<organism evidence="1 2">
    <name type="scientific">Salipiger bermudensis (strain DSM 26914 / JCM 13377 / KCTC 12554 / HTCC2601)</name>
    <name type="common">Pelagibaca bermudensis</name>
    <dbReference type="NCBI Taxonomy" id="314265"/>
    <lineage>
        <taxon>Bacteria</taxon>
        <taxon>Pseudomonadati</taxon>
        <taxon>Pseudomonadota</taxon>
        <taxon>Alphaproteobacteria</taxon>
        <taxon>Rhodobacterales</taxon>
        <taxon>Roseobacteraceae</taxon>
        <taxon>Salipiger</taxon>
    </lineage>
</organism>
<sequence>MEDPGNEEELTKVLYDNLYGQLDPATYGMD</sequence>
<accession>Q0FW58</accession>
<evidence type="ECO:0000313" key="2">
    <source>
        <dbReference type="Proteomes" id="UP000006230"/>
    </source>
</evidence>
<keyword evidence="2" id="KW-1185">Reference proteome</keyword>
<reference evidence="1 2" key="1">
    <citation type="journal article" date="2010" name="J. Bacteriol.">
        <title>Genome sequences of Pelagibaca bermudensis HTCC2601T and Maritimibacter alkaliphilus HTCC2654T, the type strains of two marine Roseobacter genera.</title>
        <authorList>
            <person name="Thrash J.C."/>
            <person name="Cho J.C."/>
            <person name="Ferriera S."/>
            <person name="Johnson J."/>
            <person name="Vergin K.L."/>
            <person name="Giovannoni S.J."/>
        </authorList>
    </citation>
    <scope>NUCLEOTIDE SEQUENCE [LARGE SCALE GENOMIC DNA]</scope>
    <source>
        <strain evidence="2">DSM 26914 / JCM 13377 / KCTC 12554 / HTCC2601</strain>
    </source>
</reference>
<dbReference type="HOGENOM" id="CLU_3404739_0_0_5"/>
<dbReference type="Proteomes" id="UP000006230">
    <property type="component" value="Unassembled WGS sequence"/>
</dbReference>
<gene>
    <name evidence="1" type="ORF">R2601_03938</name>
</gene>
<protein>
    <submittedName>
        <fullName evidence="1">Uncharacterized protein</fullName>
    </submittedName>
</protein>
<name>Q0FW58_SALBH</name>
<dbReference type="AlphaFoldDB" id="Q0FW58"/>
<evidence type="ECO:0000313" key="1">
    <source>
        <dbReference type="EMBL" id="EAU48694.1"/>
    </source>
</evidence>
<dbReference type="EMBL" id="AATQ01000001">
    <property type="protein sequence ID" value="EAU48694.1"/>
    <property type="molecule type" value="Genomic_DNA"/>
</dbReference>
<proteinExistence type="predicted"/>
<dbReference type="STRING" id="314265.R2601_03938"/>